<gene>
    <name evidence="10" type="primary">MAD1</name>
    <name evidence="10" type="ORF">BGZ96_001657</name>
</gene>
<evidence type="ECO:0000256" key="1">
    <source>
        <dbReference type="ARBA" id="ARBA00004123"/>
    </source>
</evidence>
<dbReference type="Gene3D" id="6.10.250.90">
    <property type="match status" value="1"/>
</dbReference>
<comment type="similarity">
    <text evidence="2">Belongs to the MAD1 family.</text>
</comment>
<sequence>MSSPTSDPDLVRRFMNRPLHSPPSGGSNTGGAAEVRTPFGEKRPSFSTVMSTTPSRLGPGSASQPSWSGTENASPTMSFIGQYTNASSRSPVPTAGEQDQENQYPSSRIRTRTIEPDEYESTRKKLRDTQYELSSTRTELERKLVTMEQAARESDILKRKLMSRVDSLESDRRFLYEQEKNLTKKVQALEEDSIQSKMASNEIIKNLRDENMSVKDRLSQLQEESREKQSELTQRVRTLTASLTHQQQTLAETQDSSHSQSSLVAEKHQKLAEALDRIMELEDQNRQLKLNTQGMEDVVRVQKELQNQVAYIKQLEGTNRQLTAECKHLKDTYRNVEVLKEEKLGLEQKLKLMDDLRVKCGKFEVQNGVLLKEKEQWVAFLEKSDRTDFNSPYELAKAIATLRGDRAALMEVRDEFQEALKARDAYIEQVEQQLSELKTKLVEQEEFCSKQSSIARRHEMTKDFALRQVESLKEQLKSYDMEEVQLMGGTYDNQKNIRIEQLEKLVQECQSKLEIMAATANHATEESSVGSTATLALLQAIQNQSSVTFSKLYAQKQALVESKLALNNELELLRKENASLDAKVLEHEIAIGAGAFNPAVSRVLEIKDSPAARHQAIRQQMLDALKEENAALLQSLTDLQQQQQPTGHVFGQQQSAFGDLEVALQDKNVVPVASYNRLLGDFKRLQEEFADNDKRSKRLKQSWTLKADEFLDAVRSLLGYKVNFLDNGRVELISVYNAEEQQSFVFTSGQNDEGTMQLVGSGSQKYMEEHKESFDHWVNQLGSIPAFLSRVTLDLVEQQTHQLREQQLQHEQHQPHYRPFQSLEDDDDTQNSDMMVDP</sequence>
<protein>
    <recommendedName>
        <fullName evidence="3">Spindle assembly checkpoint component MAD1</fullName>
    </recommendedName>
</protein>
<feature type="coiled-coil region" evidence="8">
    <location>
        <begin position="165"/>
        <end position="231"/>
    </location>
</feature>
<keyword evidence="5" id="KW-0498">Mitosis</keyword>
<evidence type="ECO:0000256" key="8">
    <source>
        <dbReference type="SAM" id="Coils"/>
    </source>
</evidence>
<dbReference type="Pfam" id="PF05557">
    <property type="entry name" value="MAD"/>
    <property type="match status" value="1"/>
</dbReference>
<dbReference type="Gene3D" id="3.30.457.60">
    <property type="match status" value="1"/>
</dbReference>
<dbReference type="InterPro" id="IPR008672">
    <property type="entry name" value="Mad1"/>
</dbReference>
<feature type="coiled-coil region" evidence="8">
    <location>
        <begin position="556"/>
        <end position="590"/>
    </location>
</feature>
<accession>A0ABQ7JMZ4</accession>
<evidence type="ECO:0000256" key="3">
    <source>
        <dbReference type="ARBA" id="ARBA00022019"/>
    </source>
</evidence>
<evidence type="ECO:0000256" key="7">
    <source>
        <dbReference type="ARBA" id="ARBA00023306"/>
    </source>
</evidence>
<evidence type="ECO:0000256" key="9">
    <source>
        <dbReference type="SAM" id="MobiDB-lite"/>
    </source>
</evidence>
<dbReference type="Proteomes" id="UP001194696">
    <property type="component" value="Unassembled WGS sequence"/>
</dbReference>
<organism evidence="10 11">
    <name type="scientific">Linnemannia gamsii</name>
    <dbReference type="NCBI Taxonomy" id="64522"/>
    <lineage>
        <taxon>Eukaryota</taxon>
        <taxon>Fungi</taxon>
        <taxon>Fungi incertae sedis</taxon>
        <taxon>Mucoromycota</taxon>
        <taxon>Mortierellomycotina</taxon>
        <taxon>Mortierellomycetes</taxon>
        <taxon>Mortierellales</taxon>
        <taxon>Mortierellaceae</taxon>
        <taxon>Linnemannia</taxon>
    </lineage>
</organism>
<proteinExistence type="inferred from homology"/>
<comment type="caution">
    <text evidence="10">The sequence shown here is derived from an EMBL/GenBank/DDBJ whole genome shotgun (WGS) entry which is preliminary data.</text>
</comment>
<keyword evidence="7" id="KW-0131">Cell cycle</keyword>
<feature type="coiled-coil region" evidence="8">
    <location>
        <begin position="264"/>
        <end position="356"/>
    </location>
</feature>
<keyword evidence="11" id="KW-1185">Reference proteome</keyword>
<name>A0ABQ7JMZ4_9FUNG</name>
<evidence type="ECO:0000256" key="6">
    <source>
        <dbReference type="ARBA" id="ARBA00023242"/>
    </source>
</evidence>
<dbReference type="EMBL" id="JAAAIM010001284">
    <property type="protein sequence ID" value="KAG0280175.1"/>
    <property type="molecule type" value="Genomic_DNA"/>
</dbReference>
<feature type="region of interest" description="Disordered" evidence="9">
    <location>
        <begin position="1"/>
        <end position="128"/>
    </location>
</feature>
<keyword evidence="6" id="KW-0539">Nucleus</keyword>
<feature type="compositionally biased region" description="Polar residues" evidence="9">
    <location>
        <begin position="45"/>
        <end position="91"/>
    </location>
</feature>
<keyword evidence="4" id="KW-0132">Cell division</keyword>
<feature type="region of interest" description="Disordered" evidence="9">
    <location>
        <begin position="803"/>
        <end position="838"/>
    </location>
</feature>
<dbReference type="PANTHER" id="PTHR23168">
    <property type="entry name" value="MITOTIC SPINDLE ASSEMBLY CHECKPOINT PROTEIN MAD1 MITOTIC ARREST DEFICIENT-LIKE PROTEIN 1"/>
    <property type="match status" value="1"/>
</dbReference>
<evidence type="ECO:0000313" key="11">
    <source>
        <dbReference type="Proteomes" id="UP001194696"/>
    </source>
</evidence>
<evidence type="ECO:0000313" key="10">
    <source>
        <dbReference type="EMBL" id="KAG0280175.1"/>
    </source>
</evidence>
<reference evidence="10 11" key="1">
    <citation type="journal article" date="2020" name="Fungal Divers.">
        <title>Resolving the Mortierellaceae phylogeny through synthesis of multi-gene phylogenetics and phylogenomics.</title>
        <authorList>
            <person name="Vandepol N."/>
            <person name="Liber J."/>
            <person name="Desiro A."/>
            <person name="Na H."/>
            <person name="Kennedy M."/>
            <person name="Barry K."/>
            <person name="Grigoriev I.V."/>
            <person name="Miller A.N."/>
            <person name="O'Donnell K."/>
            <person name="Stajich J.E."/>
            <person name="Bonito G."/>
        </authorList>
    </citation>
    <scope>NUCLEOTIDE SEQUENCE [LARGE SCALE GENOMIC DNA]</scope>
    <source>
        <strain evidence="10 11">AD045</strain>
    </source>
</reference>
<evidence type="ECO:0000256" key="5">
    <source>
        <dbReference type="ARBA" id="ARBA00022776"/>
    </source>
</evidence>
<dbReference type="PANTHER" id="PTHR23168:SF0">
    <property type="entry name" value="MITOTIC SPINDLE ASSEMBLY CHECKPOINT PROTEIN MAD1"/>
    <property type="match status" value="1"/>
</dbReference>
<comment type="subcellular location">
    <subcellularLocation>
        <location evidence="1">Nucleus</location>
    </subcellularLocation>
</comment>
<keyword evidence="8" id="KW-0175">Coiled coil</keyword>
<feature type="compositionally biased region" description="Basic and acidic residues" evidence="9">
    <location>
        <begin position="803"/>
        <end position="814"/>
    </location>
</feature>
<dbReference type="SUPFAM" id="SSF75704">
    <property type="entry name" value="Mitotic arrest deficient-like 1, Mad1"/>
    <property type="match status" value="1"/>
</dbReference>
<evidence type="ECO:0000256" key="2">
    <source>
        <dbReference type="ARBA" id="ARBA00008029"/>
    </source>
</evidence>
<feature type="coiled-coil region" evidence="8">
    <location>
        <begin position="409"/>
        <end position="519"/>
    </location>
</feature>
<evidence type="ECO:0000256" key="4">
    <source>
        <dbReference type="ARBA" id="ARBA00022618"/>
    </source>
</evidence>
<feature type="compositionally biased region" description="Basic and acidic residues" evidence="9">
    <location>
        <begin position="112"/>
        <end position="128"/>
    </location>
</feature>